<feature type="non-terminal residue" evidence="10">
    <location>
        <position position="1"/>
    </location>
</feature>
<evidence type="ECO:0000256" key="1">
    <source>
        <dbReference type="ARBA" id="ARBA00022598"/>
    </source>
</evidence>
<feature type="compositionally biased region" description="Basic and acidic residues" evidence="6">
    <location>
        <begin position="43"/>
        <end position="52"/>
    </location>
</feature>
<dbReference type="Gene3D" id="3.40.50.620">
    <property type="entry name" value="HUPs"/>
    <property type="match status" value="1"/>
</dbReference>
<keyword evidence="3" id="KW-0067">ATP-binding</keyword>
<feature type="domain" description="Glutamyl/glutaminyl-tRNA synthetase class Ib catalytic" evidence="7">
    <location>
        <begin position="1"/>
        <end position="67"/>
    </location>
</feature>
<evidence type="ECO:0000256" key="6">
    <source>
        <dbReference type="SAM" id="MobiDB-lite"/>
    </source>
</evidence>
<dbReference type="EMBL" id="CAJOBJ010194152">
    <property type="protein sequence ID" value="CAF4963576.1"/>
    <property type="molecule type" value="Genomic_DNA"/>
</dbReference>
<organism evidence="10 11">
    <name type="scientific">Rotaria magnacalcarata</name>
    <dbReference type="NCBI Taxonomy" id="392030"/>
    <lineage>
        <taxon>Eukaryota</taxon>
        <taxon>Metazoa</taxon>
        <taxon>Spiralia</taxon>
        <taxon>Gnathifera</taxon>
        <taxon>Rotifera</taxon>
        <taxon>Eurotatoria</taxon>
        <taxon>Bdelloidea</taxon>
        <taxon>Philodinida</taxon>
        <taxon>Philodinidae</taxon>
        <taxon>Rotaria</taxon>
    </lineage>
</organism>
<sequence length="69" mass="8214">MLGVSYDRFTHSSDHFDTLLNYCKQLIEKGLAYCDDTEPELMKQQRDKRQESVNRNNSVEKNLQLWSDM</sequence>
<dbReference type="PANTHER" id="PTHR43097">
    <property type="entry name" value="GLUTAMINE-TRNA LIGASE"/>
    <property type="match status" value="1"/>
</dbReference>
<evidence type="ECO:0000256" key="4">
    <source>
        <dbReference type="ARBA" id="ARBA00022917"/>
    </source>
</evidence>
<dbReference type="GO" id="GO:0017102">
    <property type="term" value="C:methionyl glutamyl tRNA synthetase complex"/>
    <property type="evidence" value="ECO:0007669"/>
    <property type="project" value="TreeGrafter"/>
</dbReference>
<dbReference type="InterPro" id="IPR050132">
    <property type="entry name" value="Gln/Glu-tRNA_Ligase"/>
</dbReference>
<keyword evidence="2" id="KW-0547">Nucleotide-binding</keyword>
<dbReference type="InterPro" id="IPR020058">
    <property type="entry name" value="Glu/Gln-tRNA-synth_Ib_cat-dom"/>
</dbReference>
<evidence type="ECO:0000313" key="9">
    <source>
        <dbReference type="EMBL" id="CAF4897908.1"/>
    </source>
</evidence>
<evidence type="ECO:0000313" key="10">
    <source>
        <dbReference type="EMBL" id="CAF4963576.1"/>
    </source>
</evidence>
<dbReference type="GO" id="GO:0005829">
    <property type="term" value="C:cytosol"/>
    <property type="evidence" value="ECO:0007669"/>
    <property type="project" value="TreeGrafter"/>
</dbReference>
<dbReference type="SUPFAM" id="SSF52374">
    <property type="entry name" value="Nucleotidylyl transferase"/>
    <property type="match status" value="1"/>
</dbReference>
<dbReference type="Gene3D" id="3.90.800.10">
    <property type="entry name" value="Glutamyl-tRNA Synthetase, Domain 3"/>
    <property type="match status" value="1"/>
</dbReference>
<keyword evidence="5" id="KW-0030">Aminoacyl-tRNA synthetase</keyword>
<evidence type="ECO:0000259" key="7">
    <source>
        <dbReference type="Pfam" id="PF00749"/>
    </source>
</evidence>
<evidence type="ECO:0000256" key="5">
    <source>
        <dbReference type="ARBA" id="ARBA00023146"/>
    </source>
</evidence>
<protein>
    <recommendedName>
        <fullName evidence="7">Glutamyl/glutaminyl-tRNA synthetase class Ib catalytic domain-containing protein</fullName>
    </recommendedName>
</protein>
<feature type="region of interest" description="Disordered" evidence="6">
    <location>
        <begin position="43"/>
        <end position="69"/>
    </location>
</feature>
<dbReference type="PANTHER" id="PTHR43097:SF5">
    <property type="entry name" value="GLUTAMATE--TRNA LIGASE"/>
    <property type="match status" value="1"/>
</dbReference>
<evidence type="ECO:0000313" key="11">
    <source>
        <dbReference type="Proteomes" id="UP000681720"/>
    </source>
</evidence>
<dbReference type="AlphaFoldDB" id="A0A8S3DCM4"/>
<accession>A0A8S3DCM4</accession>
<evidence type="ECO:0000313" key="8">
    <source>
        <dbReference type="EMBL" id="CAF4784643.1"/>
    </source>
</evidence>
<feature type="compositionally biased region" description="Polar residues" evidence="6">
    <location>
        <begin position="53"/>
        <end position="69"/>
    </location>
</feature>
<dbReference type="Proteomes" id="UP000676336">
    <property type="component" value="Unassembled WGS sequence"/>
</dbReference>
<dbReference type="GO" id="GO:0006424">
    <property type="term" value="P:glutamyl-tRNA aminoacylation"/>
    <property type="evidence" value="ECO:0007669"/>
    <property type="project" value="TreeGrafter"/>
</dbReference>
<keyword evidence="1" id="KW-0436">Ligase</keyword>
<evidence type="ECO:0000256" key="2">
    <source>
        <dbReference type="ARBA" id="ARBA00022741"/>
    </source>
</evidence>
<keyword evidence="4" id="KW-0648">Protein biosynthesis</keyword>
<proteinExistence type="predicted"/>
<dbReference type="Proteomes" id="UP000681720">
    <property type="component" value="Unassembled WGS sequence"/>
</dbReference>
<dbReference type="GO" id="GO:0005524">
    <property type="term" value="F:ATP binding"/>
    <property type="evidence" value="ECO:0007669"/>
    <property type="project" value="UniProtKB-KW"/>
</dbReference>
<comment type="caution">
    <text evidence="10">The sequence shown here is derived from an EMBL/GenBank/DDBJ whole genome shotgun (WGS) entry which is preliminary data.</text>
</comment>
<dbReference type="EMBL" id="CAJOBI010144755">
    <property type="protein sequence ID" value="CAF4784643.1"/>
    <property type="molecule type" value="Genomic_DNA"/>
</dbReference>
<gene>
    <name evidence="9" type="ORF">GIL414_LOCUS51687</name>
    <name evidence="10" type="ORF">GIL414_LOCUS55001</name>
    <name evidence="8" type="ORF">SMN809_LOCUS46498</name>
</gene>
<name>A0A8S3DCM4_9BILA</name>
<dbReference type="EMBL" id="CAJOBJ010175211">
    <property type="protein sequence ID" value="CAF4897908.1"/>
    <property type="molecule type" value="Genomic_DNA"/>
</dbReference>
<reference evidence="10" key="1">
    <citation type="submission" date="2021-02" db="EMBL/GenBank/DDBJ databases">
        <authorList>
            <person name="Nowell W R."/>
        </authorList>
    </citation>
    <scope>NUCLEOTIDE SEQUENCE</scope>
</reference>
<evidence type="ECO:0000256" key="3">
    <source>
        <dbReference type="ARBA" id="ARBA00022840"/>
    </source>
</evidence>
<feature type="non-terminal residue" evidence="10">
    <location>
        <position position="69"/>
    </location>
</feature>
<dbReference type="Pfam" id="PF00749">
    <property type="entry name" value="tRNA-synt_1c"/>
    <property type="match status" value="1"/>
</dbReference>
<dbReference type="GO" id="GO:0004818">
    <property type="term" value="F:glutamate-tRNA ligase activity"/>
    <property type="evidence" value="ECO:0007669"/>
    <property type="project" value="TreeGrafter"/>
</dbReference>
<dbReference type="InterPro" id="IPR014729">
    <property type="entry name" value="Rossmann-like_a/b/a_fold"/>
</dbReference>